<organism evidence="2">
    <name type="scientific">Lygus hesperus</name>
    <name type="common">Western plant bug</name>
    <dbReference type="NCBI Taxonomy" id="30085"/>
    <lineage>
        <taxon>Eukaryota</taxon>
        <taxon>Metazoa</taxon>
        <taxon>Ecdysozoa</taxon>
        <taxon>Arthropoda</taxon>
        <taxon>Hexapoda</taxon>
        <taxon>Insecta</taxon>
        <taxon>Pterygota</taxon>
        <taxon>Neoptera</taxon>
        <taxon>Paraneoptera</taxon>
        <taxon>Hemiptera</taxon>
        <taxon>Heteroptera</taxon>
        <taxon>Panheteroptera</taxon>
        <taxon>Cimicomorpha</taxon>
        <taxon>Miridae</taxon>
        <taxon>Mirini</taxon>
        <taxon>Lygus</taxon>
    </lineage>
</organism>
<proteinExistence type="predicted"/>
<feature type="compositionally biased region" description="Low complexity" evidence="1">
    <location>
        <begin position="29"/>
        <end position="43"/>
    </location>
</feature>
<evidence type="ECO:0000256" key="1">
    <source>
        <dbReference type="SAM" id="MobiDB-lite"/>
    </source>
</evidence>
<accession>A0A0A9XJY9</accession>
<sequence>MRKPPQVIRPVQHGRVHTTRVTKTHPSRVPRVPSTVVTVQSTRAEFDDSTVHSDNNKNRSNNNKRSKPQARGVTIASDLFAHQRDNSNRNMSRQTNRMRYAKASNTQQLQREGDDDDDDITGIDNDDDIIESDSDLSARGTAVSSQTQPTQNIHRAHSTTTHNVNNANVSTNHISNSSVNSDDPMAVFFSAAFPSPSKFDEMMMQAGGLPEMSRQHVRRRGNQPSLMLPLSISRRR</sequence>
<dbReference type="EMBL" id="GDHC01019793">
    <property type="protein sequence ID" value="JAP98835.1"/>
    <property type="molecule type" value="Transcribed_RNA"/>
</dbReference>
<evidence type="ECO:0000313" key="2">
    <source>
        <dbReference type="EMBL" id="JAG20289.1"/>
    </source>
</evidence>
<feature type="compositionally biased region" description="Basic and acidic residues" evidence="1">
    <location>
        <begin position="44"/>
        <end position="57"/>
    </location>
</feature>
<dbReference type="AlphaFoldDB" id="A0A0A9XJY9"/>
<reference evidence="2" key="1">
    <citation type="journal article" date="2014" name="PLoS ONE">
        <title>Transcriptome-Based Identification of ABC Transporters in the Western Tarnished Plant Bug Lygus hesperus.</title>
        <authorList>
            <person name="Hull J.J."/>
            <person name="Chaney K."/>
            <person name="Geib S.M."/>
            <person name="Fabrick J.A."/>
            <person name="Brent C.S."/>
            <person name="Walsh D."/>
            <person name="Lavine L.C."/>
        </authorList>
    </citation>
    <scope>NUCLEOTIDE SEQUENCE</scope>
</reference>
<name>A0A0A9XJY9_LYGHE</name>
<protein>
    <submittedName>
        <fullName evidence="2">Uncharacterized protein</fullName>
    </submittedName>
</protein>
<feature type="compositionally biased region" description="Acidic residues" evidence="1">
    <location>
        <begin position="113"/>
        <end position="125"/>
    </location>
</feature>
<reference evidence="3" key="3">
    <citation type="journal article" date="2016" name="Gigascience">
        <title>De novo construction of an expanded transcriptome assembly for the western tarnished plant bug, Lygus hesperus.</title>
        <authorList>
            <person name="Tassone E.E."/>
            <person name="Geib S.M."/>
            <person name="Hall B."/>
            <person name="Fabrick J.A."/>
            <person name="Brent C.S."/>
            <person name="Hull J.J."/>
        </authorList>
    </citation>
    <scope>NUCLEOTIDE SEQUENCE</scope>
</reference>
<feature type="compositionally biased region" description="Polar residues" evidence="1">
    <location>
        <begin position="88"/>
        <end position="110"/>
    </location>
</feature>
<feature type="region of interest" description="Disordered" evidence="1">
    <location>
        <begin position="211"/>
        <end position="236"/>
    </location>
</feature>
<feature type="region of interest" description="Disordered" evidence="1">
    <location>
        <begin position="1"/>
        <end position="125"/>
    </location>
</feature>
<evidence type="ECO:0000313" key="3">
    <source>
        <dbReference type="EMBL" id="JAP98835.1"/>
    </source>
</evidence>
<feature type="compositionally biased region" description="Basic residues" evidence="1">
    <location>
        <begin position="12"/>
        <end position="28"/>
    </location>
</feature>
<dbReference type="EMBL" id="GBHO01023315">
    <property type="protein sequence ID" value="JAG20289.1"/>
    <property type="molecule type" value="Transcribed_RNA"/>
</dbReference>
<reference evidence="2" key="2">
    <citation type="submission" date="2014-07" db="EMBL/GenBank/DDBJ databases">
        <authorList>
            <person name="Hull J."/>
        </authorList>
    </citation>
    <scope>NUCLEOTIDE SEQUENCE</scope>
</reference>
<gene>
    <name evidence="2" type="ORF">CM83_18547</name>
    <name evidence="3" type="ORF">g.17677</name>
</gene>